<evidence type="ECO:0000313" key="1">
    <source>
        <dbReference type="EMBL" id="MDR6939384.1"/>
    </source>
</evidence>
<dbReference type="Proteomes" id="UP001266099">
    <property type="component" value="Unassembled WGS sequence"/>
</dbReference>
<dbReference type="GO" id="GO:0005840">
    <property type="term" value="C:ribosome"/>
    <property type="evidence" value="ECO:0007669"/>
    <property type="project" value="UniProtKB-KW"/>
</dbReference>
<dbReference type="RefSeq" id="WP_309956032.1">
    <property type="nucleotide sequence ID" value="NZ_JAVDUJ010000001.1"/>
</dbReference>
<comment type="caution">
    <text evidence="1">The sequence shown here is derived from an EMBL/GenBank/DDBJ whole genome shotgun (WGS) entry which is preliminary data.</text>
</comment>
<dbReference type="EMBL" id="JAVDUJ010000001">
    <property type="protein sequence ID" value="MDR6939384.1"/>
    <property type="molecule type" value="Genomic_DNA"/>
</dbReference>
<name>A0ABU1T1Z6_9ACTO</name>
<gene>
    <name evidence="1" type="ORF">J2S36_000927</name>
</gene>
<proteinExistence type="predicted"/>
<keyword evidence="1" id="KW-0689">Ribosomal protein</keyword>
<keyword evidence="1" id="KW-0687">Ribonucleoprotein</keyword>
<sequence>MGKWIHQAQEIERLRRENQRLVALLAQLQARLGEEADGFDLYGVSTEERRLVASGHTVAAIKTYRERTGADLLTAKNAIDSVEMSDRHRPGTHLRY</sequence>
<organism evidence="1 2">
    <name type="scientific">Arcanobacterium hippocoleae</name>
    <dbReference type="NCBI Taxonomy" id="149017"/>
    <lineage>
        <taxon>Bacteria</taxon>
        <taxon>Bacillati</taxon>
        <taxon>Actinomycetota</taxon>
        <taxon>Actinomycetes</taxon>
        <taxon>Actinomycetales</taxon>
        <taxon>Actinomycetaceae</taxon>
        <taxon>Arcanobacterium</taxon>
    </lineage>
</organism>
<protein>
    <submittedName>
        <fullName evidence="1">Ribosomal protein L7/L12</fullName>
    </submittedName>
</protein>
<evidence type="ECO:0000313" key="2">
    <source>
        <dbReference type="Proteomes" id="UP001266099"/>
    </source>
</evidence>
<reference evidence="1 2" key="1">
    <citation type="submission" date="2023-07" db="EMBL/GenBank/DDBJ databases">
        <title>Sequencing the genomes of 1000 actinobacteria strains.</title>
        <authorList>
            <person name="Klenk H.-P."/>
        </authorList>
    </citation>
    <scope>NUCLEOTIDE SEQUENCE [LARGE SCALE GENOMIC DNA]</scope>
    <source>
        <strain evidence="1 2">DSM 15539</strain>
    </source>
</reference>
<accession>A0ABU1T1Z6</accession>
<keyword evidence="2" id="KW-1185">Reference proteome</keyword>